<gene>
    <name evidence="1" type="ORF">DM02DRAFT_654014</name>
</gene>
<dbReference type="EMBL" id="KZ805349">
    <property type="protein sequence ID" value="PVI01996.1"/>
    <property type="molecule type" value="Genomic_DNA"/>
</dbReference>
<proteinExistence type="predicted"/>
<sequence length="173" mass="19367">MTPLTLLFAINGVFMHLFFRAAFYAQLSSAAAVVYPQDGPPPAAVETMPATHTKPTVPYTSALVVLYSRAPSSGRYDFFIDENEFAQKRTEKDATCYGTGHWVSSFTMHTNKVKFGCVLFTGPQCDSSDKILPLVKTCGYLKTLGWDKITRSFKCWDVANFHYEVHQNHTFGC</sequence>
<keyword evidence="2" id="KW-1185">Reference proteome</keyword>
<organism evidence="1 2">
    <name type="scientific">Periconia macrospinosa</name>
    <dbReference type="NCBI Taxonomy" id="97972"/>
    <lineage>
        <taxon>Eukaryota</taxon>
        <taxon>Fungi</taxon>
        <taxon>Dikarya</taxon>
        <taxon>Ascomycota</taxon>
        <taxon>Pezizomycotina</taxon>
        <taxon>Dothideomycetes</taxon>
        <taxon>Pleosporomycetidae</taxon>
        <taxon>Pleosporales</taxon>
        <taxon>Massarineae</taxon>
        <taxon>Periconiaceae</taxon>
        <taxon>Periconia</taxon>
    </lineage>
</organism>
<dbReference type="OrthoDB" id="5401396at2759"/>
<evidence type="ECO:0000313" key="2">
    <source>
        <dbReference type="Proteomes" id="UP000244855"/>
    </source>
</evidence>
<dbReference type="AlphaFoldDB" id="A0A2V1DVA8"/>
<reference evidence="1 2" key="1">
    <citation type="journal article" date="2018" name="Sci. Rep.">
        <title>Comparative genomics provides insights into the lifestyle and reveals functional heterogeneity of dark septate endophytic fungi.</title>
        <authorList>
            <person name="Knapp D.G."/>
            <person name="Nemeth J.B."/>
            <person name="Barry K."/>
            <person name="Hainaut M."/>
            <person name="Henrissat B."/>
            <person name="Johnson J."/>
            <person name="Kuo A."/>
            <person name="Lim J.H.P."/>
            <person name="Lipzen A."/>
            <person name="Nolan M."/>
            <person name="Ohm R.A."/>
            <person name="Tamas L."/>
            <person name="Grigoriev I.V."/>
            <person name="Spatafora J.W."/>
            <person name="Nagy L.G."/>
            <person name="Kovacs G.M."/>
        </authorList>
    </citation>
    <scope>NUCLEOTIDE SEQUENCE [LARGE SCALE GENOMIC DNA]</scope>
    <source>
        <strain evidence="1 2">DSE2036</strain>
    </source>
</reference>
<accession>A0A2V1DVA8</accession>
<protein>
    <submittedName>
        <fullName evidence="1">Uncharacterized protein</fullName>
    </submittedName>
</protein>
<evidence type="ECO:0000313" key="1">
    <source>
        <dbReference type="EMBL" id="PVI01996.1"/>
    </source>
</evidence>
<name>A0A2V1DVA8_9PLEO</name>
<dbReference type="Proteomes" id="UP000244855">
    <property type="component" value="Unassembled WGS sequence"/>
</dbReference>